<dbReference type="Gene3D" id="2.30.110.10">
    <property type="entry name" value="Electron Transport, Fmn-binding Protein, Chain A"/>
    <property type="match status" value="1"/>
</dbReference>
<dbReference type="Pfam" id="PF16242">
    <property type="entry name" value="Pyrid_ox_like"/>
    <property type="match status" value="1"/>
</dbReference>
<sequence length="173" mass="19884">MSEQNEQQKRIDELYDLVEGIETAMFVTQRDDGQLVSRPMATQKRNPVADLWFVTDIESNKIDELDEHPLINLSYFSTKSYEWVSVSGSATISTDRAKIRELYQPDWKMWFGELDDVRNGGPDDPRLALILVNAESVIYMKREKSKPEILFELIKGRITGERPELGSVKSVSL</sequence>
<dbReference type="InterPro" id="IPR052917">
    <property type="entry name" value="Stress-Dev_Protein"/>
</dbReference>
<dbReference type="PANTHER" id="PTHR34818">
    <property type="entry name" value="PROTEIN BLI-3"/>
    <property type="match status" value="1"/>
</dbReference>
<proteinExistence type="predicted"/>
<dbReference type="InterPro" id="IPR012349">
    <property type="entry name" value="Split_barrel_FMN-bd"/>
</dbReference>
<dbReference type="RefSeq" id="WP_171225182.1">
    <property type="nucleotide sequence ID" value="NZ_CP053085.1"/>
</dbReference>
<dbReference type="SUPFAM" id="SSF50475">
    <property type="entry name" value="FMN-binding split barrel"/>
    <property type="match status" value="1"/>
</dbReference>
<dbReference type="AlphaFoldDB" id="A0A6M4ISF8"/>
<dbReference type="Proteomes" id="UP000500938">
    <property type="component" value="Chromosome"/>
</dbReference>
<dbReference type="KEGG" id="ggr:HKW67_09620"/>
<gene>
    <name evidence="2" type="ORF">HKW67_09620</name>
</gene>
<keyword evidence="3" id="KW-1185">Reference proteome</keyword>
<evidence type="ECO:0000259" key="1">
    <source>
        <dbReference type="Pfam" id="PF16242"/>
    </source>
</evidence>
<dbReference type="EMBL" id="CP053085">
    <property type="protein sequence ID" value="QJR35752.1"/>
    <property type="molecule type" value="Genomic_DNA"/>
</dbReference>
<evidence type="ECO:0000313" key="2">
    <source>
        <dbReference type="EMBL" id="QJR35752.1"/>
    </source>
</evidence>
<protein>
    <submittedName>
        <fullName evidence="2">Pyridoxamine 5'-phosphate oxidase family protein</fullName>
    </submittedName>
</protein>
<evidence type="ECO:0000313" key="3">
    <source>
        <dbReference type="Proteomes" id="UP000500938"/>
    </source>
</evidence>
<organism evidence="2 3">
    <name type="scientific">Gemmatimonas groenlandica</name>
    <dbReference type="NCBI Taxonomy" id="2732249"/>
    <lineage>
        <taxon>Bacteria</taxon>
        <taxon>Pseudomonadati</taxon>
        <taxon>Gemmatimonadota</taxon>
        <taxon>Gemmatimonadia</taxon>
        <taxon>Gemmatimonadales</taxon>
        <taxon>Gemmatimonadaceae</taxon>
        <taxon>Gemmatimonas</taxon>
    </lineage>
</organism>
<dbReference type="PANTHER" id="PTHR34818:SF1">
    <property type="entry name" value="PROTEIN BLI-3"/>
    <property type="match status" value="1"/>
</dbReference>
<accession>A0A6M4ISF8</accession>
<feature type="domain" description="General stress protein FMN-binding split barrel" evidence="1">
    <location>
        <begin position="11"/>
        <end position="164"/>
    </location>
</feature>
<name>A0A6M4ISF8_9BACT</name>
<reference evidence="2 3" key="1">
    <citation type="submission" date="2020-05" db="EMBL/GenBank/DDBJ databases">
        <title>Complete genome sequence of Gemmatimonas greenlandica TET16.</title>
        <authorList>
            <person name="Zeng Y."/>
        </authorList>
    </citation>
    <scope>NUCLEOTIDE SEQUENCE [LARGE SCALE GENOMIC DNA]</scope>
    <source>
        <strain evidence="2 3">TET16</strain>
    </source>
</reference>
<dbReference type="InterPro" id="IPR038725">
    <property type="entry name" value="YdaG_split_barrel_FMN-bd"/>
</dbReference>